<feature type="domain" description="EGF-like" evidence="2">
    <location>
        <begin position="162"/>
        <end position="196"/>
    </location>
</feature>
<dbReference type="CDD" id="cd00064">
    <property type="entry name" value="FU"/>
    <property type="match status" value="3"/>
</dbReference>
<reference evidence="4" key="1">
    <citation type="journal article" date="2006" name="PLoS Biol.">
        <title>Macronuclear genome sequence of the ciliate Tetrahymena thermophila, a model eukaryote.</title>
        <authorList>
            <person name="Eisen J.A."/>
            <person name="Coyne R.S."/>
            <person name="Wu M."/>
            <person name="Wu D."/>
            <person name="Thiagarajan M."/>
            <person name="Wortman J.R."/>
            <person name="Badger J.H."/>
            <person name="Ren Q."/>
            <person name="Amedeo P."/>
            <person name="Jones K.M."/>
            <person name="Tallon L.J."/>
            <person name="Delcher A.L."/>
            <person name="Salzberg S.L."/>
            <person name="Silva J.C."/>
            <person name="Haas B.J."/>
            <person name="Majoros W.H."/>
            <person name="Farzad M."/>
            <person name="Carlton J.M."/>
            <person name="Smith R.K. Jr."/>
            <person name="Garg J."/>
            <person name="Pearlman R.E."/>
            <person name="Karrer K.M."/>
            <person name="Sun L."/>
            <person name="Manning G."/>
            <person name="Elde N.C."/>
            <person name="Turkewitz A.P."/>
            <person name="Asai D.J."/>
            <person name="Wilkes D.E."/>
            <person name="Wang Y."/>
            <person name="Cai H."/>
            <person name="Collins K."/>
            <person name="Stewart B.A."/>
            <person name="Lee S.R."/>
            <person name="Wilamowska K."/>
            <person name="Weinberg Z."/>
            <person name="Ruzzo W.L."/>
            <person name="Wloga D."/>
            <person name="Gaertig J."/>
            <person name="Frankel J."/>
            <person name="Tsao C.-C."/>
            <person name="Gorovsky M.A."/>
            <person name="Keeling P.J."/>
            <person name="Waller R.F."/>
            <person name="Patron N.J."/>
            <person name="Cherry J.M."/>
            <person name="Stover N.A."/>
            <person name="Krieger C.J."/>
            <person name="del Toro C."/>
            <person name="Ryder H.F."/>
            <person name="Williamson S.C."/>
            <person name="Barbeau R.A."/>
            <person name="Hamilton E.P."/>
            <person name="Orias E."/>
        </authorList>
    </citation>
    <scope>NUCLEOTIDE SEQUENCE [LARGE SCALE GENOMIC DNA]</scope>
    <source>
        <strain evidence="4">SB210</strain>
    </source>
</reference>
<dbReference type="RefSeq" id="XP_001012209.2">
    <property type="nucleotide sequence ID" value="XM_001012209.2"/>
</dbReference>
<dbReference type="eggNOG" id="KOG3525">
    <property type="taxonomic scope" value="Eukaryota"/>
</dbReference>
<keyword evidence="1" id="KW-0472">Membrane</keyword>
<dbReference type="Gene3D" id="2.10.220.10">
    <property type="entry name" value="Hormone Receptor, Insulin-like Growth Factor Receptor 1, Chain A, domain 2"/>
    <property type="match status" value="3"/>
</dbReference>
<keyword evidence="1 3" id="KW-0812">Transmembrane</keyword>
<feature type="transmembrane region" description="Helical" evidence="1">
    <location>
        <begin position="937"/>
        <end position="956"/>
    </location>
</feature>
<keyword evidence="1" id="KW-1133">Transmembrane helix</keyword>
<dbReference type="InterPro" id="IPR009030">
    <property type="entry name" value="Growth_fac_rcpt_cys_sf"/>
</dbReference>
<feature type="domain" description="EGF-like" evidence="2">
    <location>
        <begin position="483"/>
        <end position="513"/>
    </location>
</feature>
<dbReference type="OrthoDB" id="286906at2759"/>
<feature type="transmembrane region" description="Helical" evidence="1">
    <location>
        <begin position="685"/>
        <end position="704"/>
    </location>
</feature>
<feature type="transmembrane region" description="Helical" evidence="1">
    <location>
        <begin position="836"/>
        <end position="855"/>
    </location>
</feature>
<gene>
    <name evidence="3" type="ORF">TTHERM_00102590</name>
</gene>
<dbReference type="KEGG" id="tet:TTHERM_00102590"/>
<name>Q234N9_TETTS</name>
<accession>Q234N9</accession>
<feature type="transmembrane region" description="Helical" evidence="1">
    <location>
        <begin position="979"/>
        <end position="1004"/>
    </location>
</feature>
<dbReference type="SUPFAM" id="SSF57184">
    <property type="entry name" value="Growth factor receptor domain"/>
    <property type="match status" value="3"/>
</dbReference>
<dbReference type="PANTHER" id="PTHR23275">
    <property type="entry name" value="CABRIOLET.-RELATED"/>
    <property type="match status" value="1"/>
</dbReference>
<evidence type="ECO:0000313" key="3">
    <source>
        <dbReference type="EMBL" id="EAR91964.2"/>
    </source>
</evidence>
<feature type="transmembrane region" description="Helical" evidence="1">
    <location>
        <begin position="892"/>
        <end position="925"/>
    </location>
</feature>
<dbReference type="PANTHER" id="PTHR23275:SF100">
    <property type="entry name" value="EGF-LIKE DOMAIN-CONTAINING PROTEIN"/>
    <property type="match status" value="1"/>
</dbReference>
<dbReference type="SMART" id="SM00261">
    <property type="entry name" value="FU"/>
    <property type="match status" value="5"/>
</dbReference>
<feature type="domain" description="EGF-like" evidence="2">
    <location>
        <begin position="343"/>
        <end position="376"/>
    </location>
</feature>
<feature type="domain" description="EGF-like" evidence="2">
    <location>
        <begin position="210"/>
        <end position="243"/>
    </location>
</feature>
<dbReference type="Proteomes" id="UP000009168">
    <property type="component" value="Unassembled WGS sequence"/>
</dbReference>
<feature type="domain" description="EGF-like" evidence="2">
    <location>
        <begin position="292"/>
        <end position="325"/>
    </location>
</feature>
<feature type="transmembrane region" description="Helical" evidence="1">
    <location>
        <begin position="711"/>
        <end position="727"/>
    </location>
</feature>
<dbReference type="GeneID" id="7841226"/>
<proteinExistence type="predicted"/>
<evidence type="ECO:0000259" key="2">
    <source>
        <dbReference type="SMART" id="SM00181"/>
    </source>
</evidence>
<dbReference type="HOGENOM" id="CLU_010239_0_0_1"/>
<feature type="transmembrane region" description="Helical" evidence="1">
    <location>
        <begin position="803"/>
        <end position="824"/>
    </location>
</feature>
<keyword evidence="4" id="KW-1185">Reference proteome</keyword>
<feature type="domain" description="EGF-like" evidence="2">
    <location>
        <begin position="262"/>
        <end position="291"/>
    </location>
</feature>
<dbReference type="InterPro" id="IPR006212">
    <property type="entry name" value="Furin_repeat"/>
</dbReference>
<sequence length="1060" mass="120262">MFYISKTKAKFVRKKIQIYLMLDTQKNIKAHKFIVLKDFQFQYFVNIKKLALNKLCLITIHQILNYLSAKFNILTKYQKKKCNIFLLITLNFIYQIINSIETELISIFDQTNQIEQILAHQKIKKYLQCLISIYSSNYSGTQNNNQEIKFRMLLVPPGPMSECSISNCAQCSGHVPNTICINCDSNFALQTSTSCQTCGDGLFFQSISSPCGQCSANCKTCISSSSCQECDENYELDSSNNCQPCLVSQGYYYDSSTKTCIKCFQNCLQCTNQSSCQVCNTGYFPSSNQCSQCDNSCLTCKGSSSNNCLSCKDGYYFYTDTTTCSQTCNIQGGYFATQNTCSPCNKTCSTCNGLSNTQCITCATGLYKYGGDNLCKVCPTNSNQGKVSNCQSSKQQCLYNNQTKNYELTDVCSICNQGYTLSNNTCVQICPLTTQNQYQNASSSQCQCSPSFPYKHITKDNSIFCSNQQQPGFYCDINQICYTCNQSNCQTCPNQKTCTLCNSGYYLWLNKCFQQCPSQQNLQISSSQTQCECIQNYILIIPDNICIIKLSITSINITKDSQYNVITVIFNRVPYPNETNGINIELDPGKLILNTDYQIISQQLISNSVVFNISVEQNRRVNQIVVSYSNQQTTFQLQNTIFTTSTYNNSQQSVQGKINSAMSISKDLTSGQGNGYSIILILKKFQILCFLSNFIQVFGPLILFKNYLPQIVYVGTILASSFIFTSIPDANQLDVNSQTDNISQGSASSEQQLLQDLGLQANLYYALPIPNISLIISVVIVLLCCFARWVMKGKQYTMEIVNFLINLASSVQQGFITPSLFSIYYCLAYTQEKYSAVIQLIIHASFFVLIYCFSFKRTANYIESYLPNFAININTKAKGWNTYLFASYIKKYAIVLLILTIPTHPFVCCIILSLIFGCFGLYILYFRFFNSKFINLYKIIQEFLIFVTIILLIICFKKQQDILNQDAISDKDLKSVDQFSLIVIIMLVVCLMMSFILFLIRLIISIVEILYKLKQYLTKRNEQEQSTESLDQILEQVNSFQQKQELFNKVQVRKKNLNIK</sequence>
<dbReference type="SMART" id="SM00181">
    <property type="entry name" value="EGF"/>
    <property type="match status" value="7"/>
</dbReference>
<evidence type="ECO:0000256" key="1">
    <source>
        <dbReference type="SAM" id="Phobius"/>
    </source>
</evidence>
<dbReference type="AlphaFoldDB" id="Q234N9"/>
<dbReference type="InParanoid" id="Q234N9"/>
<evidence type="ECO:0000313" key="4">
    <source>
        <dbReference type="Proteomes" id="UP000009168"/>
    </source>
</evidence>
<dbReference type="InterPro" id="IPR000742">
    <property type="entry name" value="EGF"/>
</dbReference>
<dbReference type="InterPro" id="IPR052798">
    <property type="entry name" value="Giardia_VSA"/>
</dbReference>
<feature type="domain" description="EGF-like" evidence="2">
    <location>
        <begin position="377"/>
        <end position="427"/>
    </location>
</feature>
<dbReference type="EMBL" id="GG662767">
    <property type="protein sequence ID" value="EAR91964.2"/>
    <property type="molecule type" value="Genomic_DNA"/>
</dbReference>
<organism evidence="3 4">
    <name type="scientific">Tetrahymena thermophila (strain SB210)</name>
    <dbReference type="NCBI Taxonomy" id="312017"/>
    <lineage>
        <taxon>Eukaryota</taxon>
        <taxon>Sar</taxon>
        <taxon>Alveolata</taxon>
        <taxon>Ciliophora</taxon>
        <taxon>Intramacronucleata</taxon>
        <taxon>Oligohymenophorea</taxon>
        <taxon>Hymenostomatida</taxon>
        <taxon>Tetrahymenina</taxon>
        <taxon>Tetrahymenidae</taxon>
        <taxon>Tetrahymena</taxon>
    </lineage>
</organism>
<feature type="transmembrane region" description="Helical" evidence="1">
    <location>
        <begin position="772"/>
        <end position="791"/>
    </location>
</feature>
<protein>
    <submittedName>
        <fullName evidence="3">Transmembrane protein, putative</fullName>
    </submittedName>
</protein>